<dbReference type="EMBL" id="FQWQ01000001">
    <property type="protein sequence ID" value="SHG89385.1"/>
    <property type="molecule type" value="Genomic_DNA"/>
</dbReference>
<dbReference type="OrthoDB" id="9765571at2"/>
<dbReference type="STRING" id="947013.SAMN04488109_2364"/>
<evidence type="ECO:0000313" key="2">
    <source>
        <dbReference type="Proteomes" id="UP000184212"/>
    </source>
</evidence>
<reference evidence="1 2" key="1">
    <citation type="submission" date="2016-11" db="EMBL/GenBank/DDBJ databases">
        <authorList>
            <person name="Jaros S."/>
            <person name="Januszkiewicz K."/>
            <person name="Wedrychowicz H."/>
        </authorList>
    </citation>
    <scope>NUCLEOTIDE SEQUENCE [LARGE SCALE GENOMIC DNA]</scope>
    <source>
        <strain evidence="1 2">DSM 24574</strain>
    </source>
</reference>
<dbReference type="Gene3D" id="2.40.160.60">
    <property type="entry name" value="Outer membrane protein transport protein (OMPP1/FadL/TodX)"/>
    <property type="match status" value="1"/>
</dbReference>
<protein>
    <recommendedName>
        <fullName evidence="3">Long-chain fatty acid transport protein</fullName>
    </recommendedName>
</protein>
<accession>A0A1M5NIW6</accession>
<organism evidence="1 2">
    <name type="scientific">Chryseolinea serpens</name>
    <dbReference type="NCBI Taxonomy" id="947013"/>
    <lineage>
        <taxon>Bacteria</taxon>
        <taxon>Pseudomonadati</taxon>
        <taxon>Bacteroidota</taxon>
        <taxon>Cytophagia</taxon>
        <taxon>Cytophagales</taxon>
        <taxon>Fulvivirgaceae</taxon>
        <taxon>Chryseolinea</taxon>
    </lineage>
</organism>
<keyword evidence="2" id="KW-1185">Reference proteome</keyword>
<evidence type="ECO:0008006" key="3">
    <source>
        <dbReference type="Google" id="ProtNLM"/>
    </source>
</evidence>
<gene>
    <name evidence="1" type="ORF">SAMN04488109_2364</name>
</gene>
<name>A0A1M5NIW6_9BACT</name>
<dbReference type="AlphaFoldDB" id="A0A1M5NIW6"/>
<proteinExistence type="predicted"/>
<dbReference type="RefSeq" id="WP_073133875.1">
    <property type="nucleotide sequence ID" value="NZ_FQWQ01000001.1"/>
</dbReference>
<evidence type="ECO:0000313" key="1">
    <source>
        <dbReference type="EMBL" id="SHG89385.1"/>
    </source>
</evidence>
<dbReference type="Proteomes" id="UP000184212">
    <property type="component" value="Unassembled WGS sequence"/>
</dbReference>
<sequence>MWRKISALTGILLFTISIAWSQGYVESALTFSQTTPGGSARIQAMGGSQIALGGDYSSAASNPAGLGMFNRSEVTLTPGFTSYNNQSHYFGVSQDQSKSKFVVPGFSLVLHIPSHGNSGFQGGAFAITMTRVNDFNAPFSYNGNPNTSKLQSFIDDANGYTTDQFDPNGSTNHNRYNSPTGLAYFNYLIGPAYLLDANYPDDEYFTDVKKLPHQSETVQNDGIINQWNFSYGGNYKDILFFGASIGVSSLRYKTTKTFSESFTDDEFVNGWDMNENLKITGTGVNATFGATVRPVDFMQIGISYTSPTFYQLSETSDATMNSSWKDFYYYSNKPNYNGQDGNKKLGNESSFTDQVISEYSLSAPHKFSAGLALISKYGLITGDIEMRNYSKAKYTSSYNSYIDFTDSNLGINDTYKSVVNYRGGLEGRYKIFRLRAGYGVQANPYRGSDYDNSIKTISAGVGIKLEKFHVDFAWVQSKGNSLYAPYFISDGSGPIVELQTKIVTGLVTLGVNF</sequence>